<dbReference type="EMBL" id="MTBP01000001">
    <property type="protein sequence ID" value="POM27876.1"/>
    <property type="molecule type" value="Genomic_DNA"/>
</dbReference>
<name>A0A2P4US69_9ACTN</name>
<dbReference type="Proteomes" id="UP000242367">
    <property type="component" value="Unassembled WGS sequence"/>
</dbReference>
<feature type="domain" description="Fatty acid desaturase" evidence="1">
    <location>
        <begin position="73"/>
        <end position="339"/>
    </location>
</feature>
<dbReference type="RefSeq" id="WP_103562901.1">
    <property type="nucleotide sequence ID" value="NZ_MTBP01000001.1"/>
</dbReference>
<keyword evidence="2" id="KW-0560">Oxidoreductase</keyword>
<reference evidence="2 3" key="1">
    <citation type="journal article" date="2017" name="Chemistry">
        <title>Isolation, Biosynthesis and Chemical Modifications of Rubterolones A-F: Rare Tropolone Alkaloids from Actinomadura sp. 5-2.</title>
        <authorList>
            <person name="Guo H."/>
            <person name="Benndorf R."/>
            <person name="Leichnitz D."/>
            <person name="Klassen J.L."/>
            <person name="Vollmers J."/>
            <person name="Gorls H."/>
            <person name="Steinacker M."/>
            <person name="Weigel C."/>
            <person name="Dahse H.M."/>
            <person name="Kaster A.K."/>
            <person name="de Beer Z.W."/>
            <person name="Poulsen M."/>
            <person name="Beemelmanns C."/>
        </authorList>
    </citation>
    <scope>NUCLEOTIDE SEQUENCE [LARGE SCALE GENOMIC DNA]</scope>
    <source>
        <strain evidence="2 3">5-2</strain>
    </source>
</reference>
<protein>
    <submittedName>
        <fullName evidence="2">Stearoyl-CoA 9-desaturase</fullName>
        <ecNumber evidence="2">1.14.19.-</ecNumber>
    </submittedName>
</protein>
<organism evidence="2 3">
    <name type="scientific">Actinomadura rubteroloni</name>
    <dbReference type="NCBI Taxonomy" id="1926885"/>
    <lineage>
        <taxon>Bacteria</taxon>
        <taxon>Bacillati</taxon>
        <taxon>Actinomycetota</taxon>
        <taxon>Actinomycetes</taxon>
        <taxon>Streptosporangiales</taxon>
        <taxon>Thermomonosporaceae</taxon>
        <taxon>Actinomadura</taxon>
    </lineage>
</organism>
<sequence length="359" mass="40495">MPTVHLTDADHEAIAVELDALRQRVTAELGARDAAYIHRVIAWQRGLEAGGRAVLQIAALLPRDRRTALRRSVWAAGTVTLSLAKILENMEIGHNVMHGQWDWMRDPKIHSTTWEWDAVAPADLWKHLHNVVHHTNTNVIGVDDDLGFGLLRITPEQPWNPACVAQPLYALLLMAFFEYGVAVADLELDKVLAKEDDPEVTRAKLRRIREKIVRQWSKDYVAFPLLSGRRFGSTLAANFVANTVRNLWATTIIYCGHFPEDVQVFPPERLDGETRGQWYVRQLTGSANIAGGRVLDLLSGNLSHQIEHHLFPDMPSHRLAKIAPQVRALCDKYDLPYNSGSLARQVGSTWKKIFRLSLP</sequence>
<keyword evidence="3" id="KW-1185">Reference proteome</keyword>
<evidence type="ECO:0000313" key="3">
    <source>
        <dbReference type="Proteomes" id="UP000242367"/>
    </source>
</evidence>
<dbReference type="PANTHER" id="PTHR19353:SF84">
    <property type="entry name" value="ACYL-COA DELTA-9-DESATURASE, DESB"/>
    <property type="match status" value="1"/>
</dbReference>
<dbReference type="CDD" id="cd03506">
    <property type="entry name" value="Delta6-FADS-like"/>
    <property type="match status" value="1"/>
</dbReference>
<dbReference type="GO" id="GO:0016717">
    <property type="term" value="F:oxidoreductase activity, acting on paired donors, with oxidation of a pair of donors resulting in the reduction of molecular oxygen to two molecules of water"/>
    <property type="evidence" value="ECO:0007669"/>
    <property type="project" value="TreeGrafter"/>
</dbReference>
<evidence type="ECO:0000259" key="1">
    <source>
        <dbReference type="Pfam" id="PF00487"/>
    </source>
</evidence>
<gene>
    <name evidence="2" type="primary">desA3_3</name>
    <name evidence="2" type="ORF">BTM25_23000</name>
</gene>
<dbReference type="InterPro" id="IPR005804">
    <property type="entry name" value="FA_desaturase_dom"/>
</dbReference>
<dbReference type="Pfam" id="PF00487">
    <property type="entry name" value="FA_desaturase"/>
    <property type="match status" value="1"/>
</dbReference>
<dbReference type="GO" id="GO:0016020">
    <property type="term" value="C:membrane"/>
    <property type="evidence" value="ECO:0007669"/>
    <property type="project" value="TreeGrafter"/>
</dbReference>
<proteinExistence type="predicted"/>
<dbReference type="GO" id="GO:0006629">
    <property type="term" value="P:lipid metabolic process"/>
    <property type="evidence" value="ECO:0007669"/>
    <property type="project" value="InterPro"/>
</dbReference>
<evidence type="ECO:0000313" key="2">
    <source>
        <dbReference type="EMBL" id="POM27876.1"/>
    </source>
</evidence>
<dbReference type="PANTHER" id="PTHR19353">
    <property type="entry name" value="FATTY ACID DESATURASE 2"/>
    <property type="match status" value="1"/>
</dbReference>
<dbReference type="AlphaFoldDB" id="A0A2P4US69"/>
<dbReference type="InterPro" id="IPR012171">
    <property type="entry name" value="Fatty_acid_desaturase"/>
</dbReference>
<accession>A0A2P4US69</accession>
<comment type="caution">
    <text evidence="2">The sequence shown here is derived from an EMBL/GenBank/DDBJ whole genome shotgun (WGS) entry which is preliminary data.</text>
</comment>
<dbReference type="EC" id="1.14.19.-" evidence="2"/>